<proteinExistence type="predicted"/>
<name>A0A928WZA3_LEPEC</name>
<protein>
    <recommendedName>
        <fullName evidence="4">DUF4332 domain-containing protein</fullName>
    </recommendedName>
</protein>
<evidence type="ECO:0008006" key="4">
    <source>
        <dbReference type="Google" id="ProtNLM"/>
    </source>
</evidence>
<dbReference type="RefSeq" id="WP_193991540.1">
    <property type="nucleotide sequence ID" value="NZ_JADEXP010000027.1"/>
</dbReference>
<sequence length="326" mass="35937">MADSATHKSNGSDHRSGQESLTQIEGIGKVKKQWLESIGITTLKELARAVAVEIEEQLSMAGHTVHLSEIEKWMTQAQLLVAETAPPATHDLAAAAEDTTAISADTSMAEPTAQIIENWQTFAAFTVEFQANQDTDPVHYRTLVRHLATDQEETWSGIEEEHLQSWLRSQVAEVLPSEPAALSEPPINISTRLTAHIENLFILQPPSTATAMGLYKPNMMFPSPIKANFPFSLVVQFSILEQEILAKMQQAPSCRLESYVRNLKQGESLSLGKLKSINLPPQQNSHTAYLPTTSLQKGIYRLQVLLILDSAQALPTLIEVPVLQVT</sequence>
<evidence type="ECO:0000256" key="1">
    <source>
        <dbReference type="SAM" id="MobiDB-lite"/>
    </source>
</evidence>
<feature type="region of interest" description="Disordered" evidence="1">
    <location>
        <begin position="1"/>
        <end position="21"/>
    </location>
</feature>
<evidence type="ECO:0000313" key="2">
    <source>
        <dbReference type="EMBL" id="MBE9066067.1"/>
    </source>
</evidence>
<comment type="caution">
    <text evidence="2">The sequence shown here is derived from an EMBL/GenBank/DDBJ whole genome shotgun (WGS) entry which is preliminary data.</text>
</comment>
<dbReference type="Proteomes" id="UP000615026">
    <property type="component" value="Unassembled WGS sequence"/>
</dbReference>
<accession>A0A928WZA3</accession>
<dbReference type="AlphaFoldDB" id="A0A928WZA3"/>
<dbReference type="EMBL" id="JADEXP010000027">
    <property type="protein sequence ID" value="MBE9066067.1"/>
    <property type="molecule type" value="Genomic_DNA"/>
</dbReference>
<reference evidence="2" key="1">
    <citation type="submission" date="2020-10" db="EMBL/GenBank/DDBJ databases">
        <authorList>
            <person name="Castelo-Branco R."/>
            <person name="Eusebio N."/>
            <person name="Adriana R."/>
            <person name="Vieira A."/>
            <person name="Brugerolle De Fraissinette N."/>
            <person name="Rezende De Castro R."/>
            <person name="Schneider M.P."/>
            <person name="Vasconcelos V."/>
            <person name="Leao P.N."/>
        </authorList>
    </citation>
    <scope>NUCLEOTIDE SEQUENCE</scope>
    <source>
        <strain evidence="2">LEGE 11479</strain>
    </source>
</reference>
<organism evidence="2 3">
    <name type="scientific">Leptolyngbya cf. ectocarpi LEGE 11479</name>
    <dbReference type="NCBI Taxonomy" id="1828722"/>
    <lineage>
        <taxon>Bacteria</taxon>
        <taxon>Bacillati</taxon>
        <taxon>Cyanobacteriota</taxon>
        <taxon>Cyanophyceae</taxon>
        <taxon>Leptolyngbyales</taxon>
        <taxon>Leptolyngbyaceae</taxon>
        <taxon>Leptolyngbya group</taxon>
        <taxon>Leptolyngbya</taxon>
    </lineage>
</organism>
<keyword evidence="3" id="KW-1185">Reference proteome</keyword>
<evidence type="ECO:0000313" key="3">
    <source>
        <dbReference type="Proteomes" id="UP000615026"/>
    </source>
</evidence>
<gene>
    <name evidence="2" type="ORF">IQ260_05315</name>
</gene>